<evidence type="ECO:0000256" key="6">
    <source>
        <dbReference type="SAM" id="Phobius"/>
    </source>
</evidence>
<dbReference type="Proteomes" id="UP000000245">
    <property type="component" value="Chromosome"/>
</dbReference>
<comment type="subcellular location">
    <subcellularLocation>
        <location evidence="1">Membrane</location>
        <topology evidence="1">Multi-pass membrane protein</topology>
    </subcellularLocation>
</comment>
<dbReference type="Gene3D" id="1.20.1250.20">
    <property type="entry name" value="MFS general substrate transporter like domains"/>
    <property type="match status" value="2"/>
</dbReference>
<dbReference type="PANTHER" id="PTHR43791">
    <property type="entry name" value="PERMEASE-RELATED"/>
    <property type="match status" value="1"/>
</dbReference>
<dbReference type="AlphaFoldDB" id="A5G086"/>
<dbReference type="PROSITE" id="PS50850">
    <property type="entry name" value="MFS"/>
    <property type="match status" value="1"/>
</dbReference>
<dbReference type="InterPro" id="IPR000849">
    <property type="entry name" value="Sugar_P_transporter"/>
</dbReference>
<dbReference type="InterPro" id="IPR036259">
    <property type="entry name" value="MFS_trans_sf"/>
</dbReference>
<evidence type="ECO:0000313" key="8">
    <source>
        <dbReference type="EMBL" id="ABQ31268.1"/>
    </source>
</evidence>
<dbReference type="InterPro" id="IPR020846">
    <property type="entry name" value="MFS_dom"/>
</dbReference>
<dbReference type="Pfam" id="PF07690">
    <property type="entry name" value="MFS_1"/>
    <property type="match status" value="1"/>
</dbReference>
<feature type="transmembrane region" description="Helical" evidence="6">
    <location>
        <begin position="326"/>
        <end position="344"/>
    </location>
</feature>
<dbReference type="RefSeq" id="WP_007423676.1">
    <property type="nucleotide sequence ID" value="NC_009484.1"/>
</dbReference>
<name>A5G086_ACICJ</name>
<evidence type="ECO:0000259" key="7">
    <source>
        <dbReference type="PROSITE" id="PS50850"/>
    </source>
</evidence>
<keyword evidence="2" id="KW-0813">Transport</keyword>
<evidence type="ECO:0000256" key="3">
    <source>
        <dbReference type="ARBA" id="ARBA00022692"/>
    </source>
</evidence>
<evidence type="ECO:0000256" key="4">
    <source>
        <dbReference type="ARBA" id="ARBA00022989"/>
    </source>
</evidence>
<keyword evidence="9" id="KW-1185">Reference proteome</keyword>
<feature type="transmembrane region" description="Helical" evidence="6">
    <location>
        <begin position="393"/>
        <end position="414"/>
    </location>
</feature>
<feature type="transmembrane region" description="Helical" evidence="6">
    <location>
        <begin position="237"/>
        <end position="258"/>
    </location>
</feature>
<dbReference type="KEGG" id="acr:Acry_2068"/>
<dbReference type="PANTHER" id="PTHR43791:SF100">
    <property type="entry name" value="SUGAR TRANSPORTER"/>
    <property type="match status" value="1"/>
</dbReference>
<dbReference type="STRING" id="349163.Acry_2068"/>
<sequence>MSSSTGAAEVGMTRWFRLIPIAMIVYIISFMDRTNIAYAFSGIGHDFHITKADEGTAGGIFFVGYVLLQIPGGWLAEHWSAKKFVAIMICFWGLMALACGLAQNFTQLVIFRFLLGVAEGGIWPATLVLLSHWFPVQERARAYGFWIANLAISSIITQPLSGFIVAGSDWRTLFFVEGALPFIIALPLWLIFIKDRPEDAHWCLPAERDYINRSLAQDRANEPEPGPFSDIFKSATVWRLVVVYFLVQVGFYGLNMWMPTLLKSLTHAGFGAVGLIATLPYVVAGLMLWFNGWWADTNRRYSRHVFLPMTLAAVSLILSVTVGEGMILLSIFFLCLAMGGAMSYDGPFWAAASRTLPVALVGGAMGLINALGNLGGYLGPFLGGYLQDKTHNFYATAILFAISLFAAGLVMLTIRVRETAPTVHGPAVSPAE</sequence>
<dbReference type="SUPFAM" id="SSF103473">
    <property type="entry name" value="MFS general substrate transporter"/>
    <property type="match status" value="1"/>
</dbReference>
<dbReference type="eggNOG" id="COG2271">
    <property type="taxonomic scope" value="Bacteria"/>
</dbReference>
<dbReference type="InterPro" id="IPR011701">
    <property type="entry name" value="MFS"/>
</dbReference>
<keyword evidence="3 6" id="KW-0812">Transmembrane</keyword>
<feature type="transmembrane region" description="Helical" evidence="6">
    <location>
        <begin position="142"/>
        <end position="166"/>
    </location>
</feature>
<dbReference type="GO" id="GO:0005886">
    <property type="term" value="C:plasma membrane"/>
    <property type="evidence" value="ECO:0007669"/>
    <property type="project" value="TreeGrafter"/>
</dbReference>
<protein>
    <submittedName>
        <fullName evidence="8">Major facilitator superfamily MFS_1</fullName>
    </submittedName>
</protein>
<gene>
    <name evidence="8" type="ordered locus">Acry_2068</name>
</gene>
<evidence type="ECO:0000256" key="5">
    <source>
        <dbReference type="ARBA" id="ARBA00023136"/>
    </source>
</evidence>
<evidence type="ECO:0000256" key="2">
    <source>
        <dbReference type="ARBA" id="ARBA00022448"/>
    </source>
</evidence>
<dbReference type="CDD" id="cd17319">
    <property type="entry name" value="MFS_ExuT_GudP_like"/>
    <property type="match status" value="1"/>
</dbReference>
<feature type="transmembrane region" description="Helical" evidence="6">
    <location>
        <begin position="172"/>
        <end position="192"/>
    </location>
</feature>
<feature type="transmembrane region" description="Helical" evidence="6">
    <location>
        <begin position="301"/>
        <end position="320"/>
    </location>
</feature>
<evidence type="ECO:0000313" key="9">
    <source>
        <dbReference type="Proteomes" id="UP000000245"/>
    </source>
</evidence>
<keyword evidence="4 6" id="KW-1133">Transmembrane helix</keyword>
<keyword evidence="5 6" id="KW-0472">Membrane</keyword>
<dbReference type="EMBL" id="CP000697">
    <property type="protein sequence ID" value="ABQ31268.1"/>
    <property type="molecule type" value="Genomic_DNA"/>
</dbReference>
<accession>A5G086</accession>
<feature type="transmembrane region" description="Helical" evidence="6">
    <location>
        <begin position="84"/>
        <end position="103"/>
    </location>
</feature>
<reference evidence="8 9" key="1">
    <citation type="submission" date="2007-05" db="EMBL/GenBank/DDBJ databases">
        <title>Complete sequence of chromosome of Acidiphilium cryptum JF-5.</title>
        <authorList>
            <consortium name="US DOE Joint Genome Institute"/>
            <person name="Copeland A."/>
            <person name="Lucas S."/>
            <person name="Lapidus A."/>
            <person name="Barry K."/>
            <person name="Detter J.C."/>
            <person name="Glavina del Rio T."/>
            <person name="Hammon N."/>
            <person name="Israni S."/>
            <person name="Dalin E."/>
            <person name="Tice H."/>
            <person name="Pitluck S."/>
            <person name="Sims D."/>
            <person name="Brettin T."/>
            <person name="Bruce D."/>
            <person name="Han C."/>
            <person name="Schmutz J."/>
            <person name="Larimer F."/>
            <person name="Land M."/>
            <person name="Hauser L."/>
            <person name="Kyrpides N."/>
            <person name="Kim E."/>
            <person name="Magnuson T."/>
            <person name="Richardson P."/>
        </authorList>
    </citation>
    <scope>NUCLEOTIDE SEQUENCE [LARGE SCALE GENOMIC DNA]</scope>
    <source>
        <strain evidence="8 9">JF-5</strain>
    </source>
</reference>
<feature type="transmembrane region" description="Helical" evidence="6">
    <location>
        <begin position="109"/>
        <end position="130"/>
    </location>
</feature>
<organism evidence="8 9">
    <name type="scientific">Acidiphilium cryptum (strain JF-5)</name>
    <dbReference type="NCBI Taxonomy" id="349163"/>
    <lineage>
        <taxon>Bacteria</taxon>
        <taxon>Pseudomonadati</taxon>
        <taxon>Pseudomonadota</taxon>
        <taxon>Alphaproteobacteria</taxon>
        <taxon>Acetobacterales</taxon>
        <taxon>Acidocellaceae</taxon>
        <taxon>Acidiphilium</taxon>
    </lineage>
</organism>
<feature type="transmembrane region" description="Helical" evidence="6">
    <location>
        <begin position="356"/>
        <end position="378"/>
    </location>
</feature>
<proteinExistence type="predicted"/>
<evidence type="ECO:0000256" key="1">
    <source>
        <dbReference type="ARBA" id="ARBA00004141"/>
    </source>
</evidence>
<dbReference type="GO" id="GO:0022857">
    <property type="term" value="F:transmembrane transporter activity"/>
    <property type="evidence" value="ECO:0007669"/>
    <property type="project" value="InterPro"/>
</dbReference>
<feature type="domain" description="Major facilitator superfamily (MFS) profile" evidence="7">
    <location>
        <begin position="18"/>
        <end position="420"/>
    </location>
</feature>
<dbReference type="HOGENOM" id="CLU_001265_5_1_5"/>
<feature type="transmembrane region" description="Helical" evidence="6">
    <location>
        <begin position="270"/>
        <end position="289"/>
    </location>
</feature>
<feature type="transmembrane region" description="Helical" evidence="6">
    <location>
        <begin position="12"/>
        <end position="31"/>
    </location>
</feature>
<dbReference type="PIRSF" id="PIRSF002808">
    <property type="entry name" value="Hexose_phosphate_transp"/>
    <property type="match status" value="1"/>
</dbReference>